<dbReference type="InterPro" id="IPR004014">
    <property type="entry name" value="ATPase_P-typ_cation-transptr_N"/>
</dbReference>
<dbReference type="Proteomes" id="UP000177579">
    <property type="component" value="Unassembled WGS sequence"/>
</dbReference>
<evidence type="ECO:0000256" key="1">
    <source>
        <dbReference type="ARBA" id="ARBA00004651"/>
    </source>
</evidence>
<evidence type="ECO:0000256" key="16">
    <source>
        <dbReference type="ARBA" id="ARBA00049289"/>
    </source>
</evidence>
<evidence type="ECO:0000256" key="12">
    <source>
        <dbReference type="ARBA" id="ARBA00022989"/>
    </source>
</evidence>
<dbReference type="PROSITE" id="PS00154">
    <property type="entry name" value="ATPASE_E1_E2"/>
    <property type="match status" value="1"/>
</dbReference>
<dbReference type="FunFam" id="3.40.50.1000:FF:000144">
    <property type="entry name" value="copper-transporting ATPase 1 isoform X2"/>
    <property type="match status" value="1"/>
</dbReference>
<dbReference type="NCBIfam" id="TIGR01494">
    <property type="entry name" value="ATPase_P-type"/>
    <property type="match status" value="3"/>
</dbReference>
<dbReference type="Pfam" id="PF00122">
    <property type="entry name" value="E1-E2_ATPase"/>
    <property type="match status" value="1"/>
</dbReference>
<keyword evidence="15 17" id="KW-0472">Membrane</keyword>
<evidence type="ECO:0000256" key="17">
    <source>
        <dbReference type="SAM" id="Phobius"/>
    </source>
</evidence>
<dbReference type="AlphaFoldDB" id="A0A1F5TM70"/>
<dbReference type="PRINTS" id="PR00120">
    <property type="entry name" value="HATPASE"/>
</dbReference>
<dbReference type="GO" id="GO:0046872">
    <property type="term" value="F:metal ion binding"/>
    <property type="evidence" value="ECO:0007669"/>
    <property type="project" value="UniProtKB-KW"/>
</dbReference>
<keyword evidence="14" id="KW-0406">Ion transport</keyword>
<dbReference type="GO" id="GO:0016887">
    <property type="term" value="F:ATP hydrolysis activity"/>
    <property type="evidence" value="ECO:0007669"/>
    <property type="project" value="InterPro"/>
</dbReference>
<dbReference type="EMBL" id="MFGO01000038">
    <property type="protein sequence ID" value="OGF40018.1"/>
    <property type="molecule type" value="Genomic_DNA"/>
</dbReference>
<dbReference type="InterPro" id="IPR059000">
    <property type="entry name" value="ATPase_P-type_domA"/>
</dbReference>
<evidence type="ECO:0000256" key="15">
    <source>
        <dbReference type="ARBA" id="ARBA00023136"/>
    </source>
</evidence>
<dbReference type="InterPro" id="IPR023298">
    <property type="entry name" value="ATPase_P-typ_TM_dom_sf"/>
</dbReference>
<comment type="similarity">
    <text evidence="2">Belongs to the cation transport ATPase (P-type) (TC 3.A.3) family. Type IIA subfamily.</text>
</comment>
<evidence type="ECO:0000256" key="10">
    <source>
        <dbReference type="ARBA" id="ARBA00022840"/>
    </source>
</evidence>
<dbReference type="SFLD" id="SFLDF00027">
    <property type="entry name" value="p-type_atpase"/>
    <property type="match status" value="1"/>
</dbReference>
<dbReference type="EC" id="7.2.2.8" evidence="3"/>
<evidence type="ECO:0000256" key="2">
    <source>
        <dbReference type="ARBA" id="ARBA00005675"/>
    </source>
</evidence>
<evidence type="ECO:0000256" key="4">
    <source>
        <dbReference type="ARBA" id="ARBA00022448"/>
    </source>
</evidence>
<dbReference type="InterPro" id="IPR023214">
    <property type="entry name" value="HAD_sf"/>
</dbReference>
<feature type="transmembrane region" description="Helical" evidence="17">
    <location>
        <begin position="762"/>
        <end position="782"/>
    </location>
</feature>
<keyword evidence="7" id="KW-0479">Metal-binding</keyword>
<dbReference type="InterPro" id="IPR023299">
    <property type="entry name" value="ATPase_P-typ_cyto_dom_N"/>
</dbReference>
<keyword evidence="5" id="KW-1003">Cell membrane</keyword>
<keyword evidence="9" id="KW-0187">Copper transport</keyword>
<dbReference type="GO" id="GO:0005886">
    <property type="term" value="C:plasma membrane"/>
    <property type="evidence" value="ECO:0007669"/>
    <property type="project" value="UniProtKB-SubCell"/>
</dbReference>
<dbReference type="SUPFAM" id="SSF81665">
    <property type="entry name" value="Calcium ATPase, transmembrane domain M"/>
    <property type="match status" value="1"/>
</dbReference>
<accession>A0A1F5TM70</accession>
<keyword evidence="4" id="KW-0813">Transport</keyword>
<feature type="domain" description="Cation-transporting P-type ATPase N-terminal" evidence="18">
    <location>
        <begin position="3"/>
        <end position="76"/>
    </location>
</feature>
<gene>
    <name evidence="19" type="ORF">A2531_07380</name>
</gene>
<dbReference type="GO" id="GO:0140581">
    <property type="term" value="F:P-type monovalent copper transporter activity"/>
    <property type="evidence" value="ECO:0007669"/>
    <property type="project" value="UniProtKB-EC"/>
</dbReference>
<feature type="transmembrane region" description="Helical" evidence="17">
    <location>
        <begin position="49"/>
        <end position="71"/>
    </location>
</feature>
<dbReference type="Pfam" id="PF00690">
    <property type="entry name" value="Cation_ATPase_N"/>
    <property type="match status" value="1"/>
</dbReference>
<dbReference type="Gene3D" id="2.70.150.10">
    <property type="entry name" value="Calcium-transporting ATPase, cytoplasmic transduction domain A"/>
    <property type="match status" value="1"/>
</dbReference>
<sequence>MMQYHNLKIKACLDILKTPENGLTNEKALKRQEKYGKNEIAEEKQLGKLAIFFSQLNNALAIILIIAGFLSLGLGEFVDAGVIFSAIVVNTIIGFFQENKANQAITKLKTLVERKTVVLRDGHEIYINSSLITVGDIILIRAGNRIPADARLIEASDLQINEASLTGESIPSKKTNEIMPMGAALADRENMVYAGTMVVHGVGRAVVVSIGSNTELGKIAEMVRSTKEEKTPLQIRLDGFGRLLGIMSTIICAVIVIVGIIQGRGLRDMFITGVAVAVASIPEGLSMAVTFILALGMQRILKEKALTRKLIAAETLGSTTVICTDKTGTLTEGKMHVSHIVIGEKEFEVKSLGSRQEEKEAMAVSLALQVAMMCNNATVENPDDELASWRLIGSPTEAALMSAAIQSGLNKEKLLKIEPQIDEVPFDSTKKYMLSLHKSEKSGYILYEKGAPEILLNKSANYYHKGIETNLSDDAIAHLNKTYENLTNRGLRVIGMAIKHIKDKGGYAKGHINWEDLDKDLTFVGFIAINDPLRPEARETILMCKKAGIRPILITGDHKLTARAIAFEVGMKIKPENIITGEKLDKISDEILKKLVKKIDIYARVSPHHKLRIIKALQSRGEVVAMTGDGINDSPALKAADIGISLGTGTDIAKETSDIVLLDDNFTTIVSAIREGRVIFQNIRKVITYLISDSFSEIILIIGSIILNTPLAIIPAQILWINILNDGLPDFSLAFEKGSESTMREKPIKKEDPLLSEEMKMIIFPVGILRSLMIFIIFLLLFKNSNDLDYIRTVIFAILGTGSLMAIFSIRDFSCPIWRNNPFSNKYLLGAVGVSFALLLLGIYWSPLQFILHTVNIGLSSWLLVFGTGLIGILIIEAVKMRYILKNNV</sequence>
<keyword evidence="10" id="KW-0067">ATP-binding</keyword>
<proteinExistence type="inferred from homology"/>
<dbReference type="PRINTS" id="PR00119">
    <property type="entry name" value="CATATPASE"/>
</dbReference>
<protein>
    <recommendedName>
        <fullName evidence="3">P-type Cu(+) transporter</fullName>
        <ecNumber evidence="3">7.2.2.8</ecNumber>
    </recommendedName>
</protein>
<keyword evidence="12 17" id="KW-1133">Transmembrane helix</keyword>
<dbReference type="InterPro" id="IPR050510">
    <property type="entry name" value="Cation_transp_ATPase_P-type"/>
</dbReference>
<dbReference type="InterPro" id="IPR001757">
    <property type="entry name" value="P_typ_ATPase"/>
</dbReference>
<keyword evidence="8" id="KW-0547">Nucleotide-binding</keyword>
<evidence type="ECO:0000313" key="19">
    <source>
        <dbReference type="EMBL" id="OGF40018.1"/>
    </source>
</evidence>
<evidence type="ECO:0000256" key="13">
    <source>
        <dbReference type="ARBA" id="ARBA00023008"/>
    </source>
</evidence>
<dbReference type="PANTHER" id="PTHR43294:SF21">
    <property type="entry name" value="CATION TRANSPORTING ATPASE"/>
    <property type="match status" value="1"/>
</dbReference>
<feature type="transmembrane region" description="Helical" evidence="17">
    <location>
        <begin position="857"/>
        <end position="876"/>
    </location>
</feature>
<dbReference type="GO" id="GO:0005524">
    <property type="term" value="F:ATP binding"/>
    <property type="evidence" value="ECO:0007669"/>
    <property type="project" value="UniProtKB-KW"/>
</dbReference>
<dbReference type="Gene3D" id="3.40.50.1000">
    <property type="entry name" value="HAD superfamily/HAD-like"/>
    <property type="match status" value="1"/>
</dbReference>
<name>A0A1F5TM70_9BACT</name>
<feature type="transmembrane region" description="Helical" evidence="17">
    <location>
        <begin position="794"/>
        <end position="815"/>
    </location>
</feature>
<evidence type="ECO:0000256" key="3">
    <source>
        <dbReference type="ARBA" id="ARBA00012517"/>
    </source>
</evidence>
<comment type="catalytic activity">
    <reaction evidence="16">
        <text>Cu(+)(in) + ATP + H2O = Cu(+)(out) + ADP + phosphate + H(+)</text>
        <dbReference type="Rhea" id="RHEA:25792"/>
        <dbReference type="ChEBI" id="CHEBI:15377"/>
        <dbReference type="ChEBI" id="CHEBI:15378"/>
        <dbReference type="ChEBI" id="CHEBI:30616"/>
        <dbReference type="ChEBI" id="CHEBI:43474"/>
        <dbReference type="ChEBI" id="CHEBI:49552"/>
        <dbReference type="ChEBI" id="CHEBI:456216"/>
        <dbReference type="EC" id="7.2.2.8"/>
    </reaction>
</comment>
<keyword evidence="11" id="KW-1278">Translocase</keyword>
<dbReference type="Pfam" id="PF13246">
    <property type="entry name" value="Cation_ATPase"/>
    <property type="match status" value="1"/>
</dbReference>
<dbReference type="SUPFAM" id="SSF81660">
    <property type="entry name" value="Metal cation-transporting ATPase, ATP-binding domain N"/>
    <property type="match status" value="1"/>
</dbReference>
<evidence type="ECO:0000259" key="18">
    <source>
        <dbReference type="SMART" id="SM00831"/>
    </source>
</evidence>
<dbReference type="SFLD" id="SFLDS00003">
    <property type="entry name" value="Haloacid_Dehalogenase"/>
    <property type="match status" value="1"/>
</dbReference>
<dbReference type="Pfam" id="PF00689">
    <property type="entry name" value="Cation_ATPase_C"/>
    <property type="match status" value="1"/>
</dbReference>
<dbReference type="InterPro" id="IPR036412">
    <property type="entry name" value="HAD-like_sf"/>
</dbReference>
<feature type="transmembrane region" description="Helical" evidence="17">
    <location>
        <begin position="827"/>
        <end position="845"/>
    </location>
</feature>
<reference evidence="19 20" key="1">
    <citation type="journal article" date="2016" name="Nat. Commun.">
        <title>Thousands of microbial genomes shed light on interconnected biogeochemical processes in an aquifer system.</title>
        <authorList>
            <person name="Anantharaman K."/>
            <person name="Brown C.T."/>
            <person name="Hug L.A."/>
            <person name="Sharon I."/>
            <person name="Castelle C.J."/>
            <person name="Probst A.J."/>
            <person name="Thomas B.C."/>
            <person name="Singh A."/>
            <person name="Wilkins M.J."/>
            <person name="Karaoz U."/>
            <person name="Brodie E.L."/>
            <person name="Williams K.H."/>
            <person name="Hubbard S.S."/>
            <person name="Banfield J.F."/>
        </authorList>
    </citation>
    <scope>NUCLEOTIDE SEQUENCE [LARGE SCALE GENOMIC DNA]</scope>
</reference>
<dbReference type="SMART" id="SM00831">
    <property type="entry name" value="Cation_ATPase_N"/>
    <property type="match status" value="1"/>
</dbReference>
<comment type="subcellular location">
    <subcellularLocation>
        <location evidence="1">Cell membrane</location>
        <topology evidence="1">Multi-pass membrane protein</topology>
    </subcellularLocation>
</comment>
<dbReference type="Gene3D" id="3.40.1110.10">
    <property type="entry name" value="Calcium-transporting ATPase, cytoplasmic domain N"/>
    <property type="match status" value="1"/>
</dbReference>
<feature type="transmembrane region" description="Helical" evidence="17">
    <location>
        <begin position="77"/>
        <end position="96"/>
    </location>
</feature>
<feature type="transmembrane region" description="Helical" evidence="17">
    <location>
        <begin position="269"/>
        <end position="295"/>
    </location>
</feature>
<keyword evidence="13" id="KW-0186">Copper</keyword>
<comment type="caution">
    <text evidence="19">The sequence shown here is derived from an EMBL/GenBank/DDBJ whole genome shotgun (WGS) entry which is preliminary data.</text>
</comment>
<evidence type="ECO:0000256" key="11">
    <source>
        <dbReference type="ARBA" id="ARBA00022967"/>
    </source>
</evidence>
<evidence type="ECO:0000256" key="6">
    <source>
        <dbReference type="ARBA" id="ARBA00022692"/>
    </source>
</evidence>
<evidence type="ECO:0000256" key="7">
    <source>
        <dbReference type="ARBA" id="ARBA00022723"/>
    </source>
</evidence>
<dbReference type="PANTHER" id="PTHR43294">
    <property type="entry name" value="SODIUM/POTASSIUM-TRANSPORTING ATPASE SUBUNIT ALPHA"/>
    <property type="match status" value="1"/>
</dbReference>
<organism evidence="19 20">
    <name type="scientific">Candidatus Falkowbacteria bacterium RIFOXYD2_FULL_34_120</name>
    <dbReference type="NCBI Taxonomy" id="1798007"/>
    <lineage>
        <taxon>Bacteria</taxon>
        <taxon>Candidatus Falkowiibacteriota</taxon>
    </lineage>
</organism>
<dbReference type="InterPro" id="IPR006068">
    <property type="entry name" value="ATPase_P-typ_cation-transptr_C"/>
</dbReference>
<dbReference type="SUPFAM" id="SSF81653">
    <property type="entry name" value="Calcium ATPase, transduction domain A"/>
    <property type="match status" value="1"/>
</dbReference>
<dbReference type="SUPFAM" id="SSF56784">
    <property type="entry name" value="HAD-like"/>
    <property type="match status" value="1"/>
</dbReference>
<evidence type="ECO:0000256" key="14">
    <source>
        <dbReference type="ARBA" id="ARBA00023065"/>
    </source>
</evidence>
<feature type="transmembrane region" description="Helical" evidence="17">
    <location>
        <begin position="243"/>
        <end position="263"/>
    </location>
</feature>
<evidence type="ECO:0000256" key="5">
    <source>
        <dbReference type="ARBA" id="ARBA00022475"/>
    </source>
</evidence>
<dbReference type="InterPro" id="IPR018303">
    <property type="entry name" value="ATPase_P-typ_P_site"/>
</dbReference>
<dbReference type="Gene3D" id="1.20.1110.10">
    <property type="entry name" value="Calcium-transporting ATPase, transmembrane domain"/>
    <property type="match status" value="1"/>
</dbReference>
<dbReference type="InterPro" id="IPR008250">
    <property type="entry name" value="ATPase_P-typ_transduc_dom_A_sf"/>
</dbReference>
<keyword evidence="6 17" id="KW-0812">Transmembrane</keyword>
<dbReference type="SFLD" id="SFLDG00002">
    <property type="entry name" value="C1.7:_P-type_atpase_like"/>
    <property type="match status" value="1"/>
</dbReference>
<evidence type="ECO:0000256" key="8">
    <source>
        <dbReference type="ARBA" id="ARBA00022741"/>
    </source>
</evidence>
<evidence type="ECO:0000256" key="9">
    <source>
        <dbReference type="ARBA" id="ARBA00022796"/>
    </source>
</evidence>
<evidence type="ECO:0000313" key="20">
    <source>
        <dbReference type="Proteomes" id="UP000177579"/>
    </source>
</evidence>
<dbReference type="InterPro" id="IPR044492">
    <property type="entry name" value="P_typ_ATPase_HD_dom"/>
</dbReference>